<keyword evidence="3 5" id="KW-0964">Secreted</keyword>
<proteinExistence type="inferred from homology"/>
<evidence type="ECO:0000256" key="2">
    <source>
        <dbReference type="ARBA" id="ARBA00010400"/>
    </source>
</evidence>
<gene>
    <name evidence="6" type="ORF">PHYBOEH_000261</name>
</gene>
<evidence type="ECO:0000313" key="6">
    <source>
        <dbReference type="EMBL" id="KAG7397722.1"/>
    </source>
</evidence>
<dbReference type="InterPro" id="IPR031825">
    <property type="entry name" value="RXLR"/>
</dbReference>
<comment type="caution">
    <text evidence="6">The sequence shown here is derived from an EMBL/GenBank/DDBJ whole genome shotgun (WGS) entry which is preliminary data.</text>
</comment>
<keyword evidence="4 5" id="KW-0732">Signal</keyword>
<comment type="function">
    <text evidence="5">Effector that suppresses plant defense responses during pathogen infection.</text>
</comment>
<name>A0A8T1WUA5_9STRA</name>
<dbReference type="Pfam" id="PF16810">
    <property type="entry name" value="RXLR"/>
    <property type="match status" value="1"/>
</dbReference>
<evidence type="ECO:0000256" key="3">
    <source>
        <dbReference type="ARBA" id="ARBA00022525"/>
    </source>
</evidence>
<evidence type="ECO:0000256" key="1">
    <source>
        <dbReference type="ARBA" id="ARBA00004613"/>
    </source>
</evidence>
<dbReference type="EMBL" id="JAGDFL010000102">
    <property type="protein sequence ID" value="KAG7397722.1"/>
    <property type="molecule type" value="Genomic_DNA"/>
</dbReference>
<comment type="similarity">
    <text evidence="2 5">Belongs to the RxLR effector family.</text>
</comment>
<feature type="signal peptide" evidence="5">
    <location>
        <begin position="1"/>
        <end position="22"/>
    </location>
</feature>
<organism evidence="6 7">
    <name type="scientific">Phytophthora boehmeriae</name>
    <dbReference type="NCBI Taxonomy" id="109152"/>
    <lineage>
        <taxon>Eukaryota</taxon>
        <taxon>Sar</taxon>
        <taxon>Stramenopiles</taxon>
        <taxon>Oomycota</taxon>
        <taxon>Peronosporomycetes</taxon>
        <taxon>Peronosporales</taxon>
        <taxon>Peronosporaceae</taxon>
        <taxon>Phytophthora</taxon>
    </lineage>
</organism>
<protein>
    <recommendedName>
        <fullName evidence="5">RxLR effector protein</fullName>
    </recommendedName>
</protein>
<feature type="chain" id="PRO_5044990307" description="RxLR effector protein" evidence="5">
    <location>
        <begin position="23"/>
        <end position="162"/>
    </location>
</feature>
<accession>A0A8T1WUA5</accession>
<reference evidence="6" key="1">
    <citation type="submission" date="2021-02" db="EMBL/GenBank/DDBJ databases">
        <authorList>
            <person name="Palmer J.M."/>
        </authorList>
    </citation>
    <scope>NUCLEOTIDE SEQUENCE</scope>
    <source>
        <strain evidence="6">SCRP23</strain>
    </source>
</reference>
<evidence type="ECO:0000256" key="5">
    <source>
        <dbReference type="RuleBase" id="RU367124"/>
    </source>
</evidence>
<sequence>MRLCYMLLLFTLTLSGILSVAAVSESTSISKEASPNPIRSIGSGNKRILRAQGEAEDEERRFNFLSPLKNSFKKSSKKTKSSAAAAAKNKELLSKELLPSAHQLNMMSYRDDIAYPFFKSWTDLKLPLPIVTNIVNGDEKIIKSFMGYQVTLNAAKAAKAAR</sequence>
<evidence type="ECO:0000313" key="7">
    <source>
        <dbReference type="Proteomes" id="UP000693981"/>
    </source>
</evidence>
<keyword evidence="7" id="KW-1185">Reference proteome</keyword>
<comment type="domain">
    <text evidence="5">The RxLR-dEER motif acts to carry the protein into the host cell cytoplasm through binding to cell surface phosphatidylinositol-3-phosphate.</text>
</comment>
<evidence type="ECO:0000256" key="4">
    <source>
        <dbReference type="ARBA" id="ARBA00022729"/>
    </source>
</evidence>
<dbReference type="Proteomes" id="UP000693981">
    <property type="component" value="Unassembled WGS sequence"/>
</dbReference>
<comment type="subcellular location">
    <subcellularLocation>
        <location evidence="1 5">Secreted</location>
    </subcellularLocation>
</comment>
<dbReference type="AlphaFoldDB" id="A0A8T1WUA5"/>